<dbReference type="PROSITE" id="PS00648">
    <property type="entry name" value="RIBONUCLEASE_P"/>
    <property type="match status" value="1"/>
</dbReference>
<dbReference type="InterPro" id="IPR014721">
    <property type="entry name" value="Ribsml_uS5_D2-typ_fold_subgr"/>
</dbReference>
<dbReference type="EC" id="3.1.26.5" evidence="7 8"/>
<evidence type="ECO:0000256" key="6">
    <source>
        <dbReference type="ARBA" id="ARBA00022884"/>
    </source>
</evidence>
<dbReference type="PANTHER" id="PTHR33992:SF1">
    <property type="entry name" value="RIBONUCLEASE P PROTEIN COMPONENT"/>
    <property type="match status" value="1"/>
</dbReference>
<accession>A0A0A0BIK5</accession>
<comment type="similarity">
    <text evidence="7">Belongs to the RnpA family.</text>
</comment>
<protein>
    <recommendedName>
        <fullName evidence="7 8">Ribonuclease P protein component</fullName>
        <shortName evidence="7">RNase P protein</shortName>
        <shortName evidence="7">RNaseP protein</shortName>
        <ecNumber evidence="7 8">3.1.26.5</ecNumber>
    </recommendedName>
    <alternativeName>
        <fullName evidence="7">Protein C5</fullName>
    </alternativeName>
</protein>
<evidence type="ECO:0000256" key="2">
    <source>
        <dbReference type="ARBA" id="ARBA00022694"/>
    </source>
</evidence>
<dbReference type="AlphaFoldDB" id="A0A0A0BIK5"/>
<dbReference type="Proteomes" id="UP000029999">
    <property type="component" value="Unassembled WGS sequence"/>
</dbReference>
<dbReference type="GO" id="GO:0042781">
    <property type="term" value="F:3'-tRNA processing endoribonuclease activity"/>
    <property type="evidence" value="ECO:0007669"/>
    <property type="project" value="TreeGrafter"/>
</dbReference>
<dbReference type="EMBL" id="JRQD01000001">
    <property type="protein sequence ID" value="KGM07761.1"/>
    <property type="molecule type" value="Genomic_DNA"/>
</dbReference>
<dbReference type="PANTHER" id="PTHR33992">
    <property type="entry name" value="RIBONUCLEASE P PROTEIN COMPONENT"/>
    <property type="match status" value="1"/>
</dbReference>
<dbReference type="Pfam" id="PF00825">
    <property type="entry name" value="Ribonuclease_P"/>
    <property type="match status" value="1"/>
</dbReference>
<evidence type="ECO:0000256" key="5">
    <source>
        <dbReference type="ARBA" id="ARBA00022801"/>
    </source>
</evidence>
<sequence length="118" mass="13405">MATFGRAMKMNRPGDFSRVFRQGKRIGGGGLTVLTVENSVGHPRLGLAIAKKHIKLASRRNRLKRIIRESFRQNQSAFSNIDIVVLSRPGVDQRDNTQIWAALERHWLAVVAQWQQKS</sequence>
<dbReference type="InterPro" id="IPR020568">
    <property type="entry name" value="Ribosomal_Su5_D2-typ_SF"/>
</dbReference>
<name>A0A0A0BIK5_9GAMM</name>
<evidence type="ECO:0000256" key="4">
    <source>
        <dbReference type="ARBA" id="ARBA00022759"/>
    </source>
</evidence>
<dbReference type="InterPro" id="IPR020539">
    <property type="entry name" value="RNase_P_CS"/>
</dbReference>
<evidence type="ECO:0000256" key="3">
    <source>
        <dbReference type="ARBA" id="ARBA00022722"/>
    </source>
</evidence>
<reference evidence="9 10" key="1">
    <citation type="submission" date="2014-09" db="EMBL/GenBank/DDBJ databases">
        <authorList>
            <person name="Grob C."/>
            <person name="Taubert M."/>
            <person name="Howat A.M."/>
            <person name="Burns O.J."/>
            <person name="Dixon J.L."/>
            <person name="Chen Y."/>
            <person name="Murrell J.C."/>
        </authorList>
    </citation>
    <scope>NUCLEOTIDE SEQUENCE [LARGE SCALE GENOMIC DNA]</scope>
    <source>
        <strain evidence="9">L4</strain>
    </source>
</reference>
<dbReference type="GO" id="GO:0000049">
    <property type="term" value="F:tRNA binding"/>
    <property type="evidence" value="ECO:0007669"/>
    <property type="project" value="UniProtKB-UniRule"/>
</dbReference>
<keyword evidence="2 7" id="KW-0819">tRNA processing</keyword>
<dbReference type="GO" id="GO:0001682">
    <property type="term" value="P:tRNA 5'-leader removal"/>
    <property type="evidence" value="ECO:0007669"/>
    <property type="project" value="UniProtKB-UniRule"/>
</dbReference>
<dbReference type="HAMAP" id="MF_00227">
    <property type="entry name" value="RNase_P"/>
    <property type="match status" value="1"/>
</dbReference>
<evidence type="ECO:0000313" key="9">
    <source>
        <dbReference type="EMBL" id="KGM07761.1"/>
    </source>
</evidence>
<dbReference type="SUPFAM" id="SSF54211">
    <property type="entry name" value="Ribosomal protein S5 domain 2-like"/>
    <property type="match status" value="1"/>
</dbReference>
<keyword evidence="3 7" id="KW-0540">Nuclease</keyword>
<evidence type="ECO:0000256" key="8">
    <source>
        <dbReference type="NCBIfam" id="TIGR00188"/>
    </source>
</evidence>
<evidence type="ECO:0000313" key="10">
    <source>
        <dbReference type="Proteomes" id="UP000029999"/>
    </source>
</evidence>
<evidence type="ECO:0000256" key="7">
    <source>
        <dbReference type="HAMAP-Rule" id="MF_00227"/>
    </source>
</evidence>
<comment type="subunit">
    <text evidence="7">Consists of a catalytic RNA component (M1 or rnpB) and a protein subunit.</text>
</comment>
<keyword evidence="4 7" id="KW-0255">Endonuclease</keyword>
<comment type="catalytic activity">
    <reaction evidence="7">
        <text>Endonucleolytic cleavage of RNA, removing 5'-extranucleotides from tRNA precursor.</text>
        <dbReference type="EC" id="3.1.26.5"/>
    </reaction>
</comment>
<organism evidence="9 10">
    <name type="scientific">Methylophaga thiooxydans</name>
    <dbReference type="NCBI Taxonomy" id="392484"/>
    <lineage>
        <taxon>Bacteria</taxon>
        <taxon>Pseudomonadati</taxon>
        <taxon>Pseudomonadota</taxon>
        <taxon>Gammaproteobacteria</taxon>
        <taxon>Thiotrichales</taxon>
        <taxon>Piscirickettsiaceae</taxon>
        <taxon>Methylophaga</taxon>
    </lineage>
</organism>
<dbReference type="GO" id="GO:0030677">
    <property type="term" value="C:ribonuclease P complex"/>
    <property type="evidence" value="ECO:0007669"/>
    <property type="project" value="TreeGrafter"/>
</dbReference>
<dbReference type="InterPro" id="IPR000100">
    <property type="entry name" value="RNase_P"/>
</dbReference>
<gene>
    <name evidence="7" type="primary">rnpA</name>
    <name evidence="9" type="ORF">LP43_0177</name>
</gene>
<dbReference type="GO" id="GO:0004526">
    <property type="term" value="F:ribonuclease P activity"/>
    <property type="evidence" value="ECO:0007669"/>
    <property type="project" value="UniProtKB-UniRule"/>
</dbReference>
<evidence type="ECO:0000256" key="1">
    <source>
        <dbReference type="ARBA" id="ARBA00002663"/>
    </source>
</evidence>
<keyword evidence="6 7" id="KW-0694">RNA-binding</keyword>
<dbReference type="Gene3D" id="3.30.230.10">
    <property type="match status" value="1"/>
</dbReference>
<dbReference type="STRING" id="392484.LP43_0177"/>
<dbReference type="NCBIfam" id="TIGR00188">
    <property type="entry name" value="rnpA"/>
    <property type="match status" value="1"/>
</dbReference>
<proteinExistence type="inferred from homology"/>
<comment type="function">
    <text evidence="1 7">RNaseP catalyzes the removal of the 5'-leader sequence from pre-tRNA to produce the mature 5'-terminus. It can also cleave other RNA substrates such as 4.5S RNA. The protein component plays an auxiliary but essential role in vivo by binding to the 5'-leader sequence and broadening the substrate specificity of the ribozyme.</text>
</comment>
<comment type="caution">
    <text evidence="9">The sequence shown here is derived from an EMBL/GenBank/DDBJ whole genome shotgun (WGS) entry which is preliminary data.</text>
</comment>
<keyword evidence="5 7" id="KW-0378">Hydrolase</keyword>